<sequence>MATAGLLESVPVAVHGGNECCRPKGVNVFGIAISFTTLRIAIRWYRARRKDILVRTAGPSNTEIWRFRRIRAPPSRESTFTESFARSQFPRSTDRQLEAGALGHEKRNDTLSSAPWKNDDVASKSSMKPFSESERRPAFPISQVNNINERTTGWKGNGKSDHQIVGGSLLDPLGLIEKTENAIENFGEHLSPTFNPIGVIGGKNSHSNLPAPPAPYLWREADNSQIQQTQNAPQNVPLGSPGNPKSQTKQSPLLGSRANSTDSQASTLHQESYRPTSYQSVLRESSPSNPVGSPARLDGDLGGEKQRHRVDSSAWPYRQRTLENPTTYQDGSAWKNGQAARGSDSAGDRASAYRGNPVTGQSSTSYPSNPIGRTHPTAVRYFQPDAGAASPFYGNPSYGYNKNANAQAVSPSRTGQNRQLGGTQQRTTAVNYPAESSYGPNNAEMAASRRENIPAQYTSASQGRTTPLFQDYEYSRPFYGYGNSFLPGRLDRFGSTLSPPFSPQAWLPRPYNFYNDHVFDDIADFSYRSYRPTF</sequence>
<name>A0AAJ7CEA1_CEPCN</name>
<feature type="region of interest" description="Disordered" evidence="1">
    <location>
        <begin position="99"/>
        <end position="140"/>
    </location>
</feature>
<feature type="compositionally biased region" description="Basic and acidic residues" evidence="1">
    <location>
        <begin position="99"/>
        <end position="109"/>
    </location>
</feature>
<dbReference type="Proteomes" id="UP000694920">
    <property type="component" value="Unplaced"/>
</dbReference>
<proteinExistence type="predicted"/>
<feature type="compositionally biased region" description="Polar residues" evidence="1">
    <location>
        <begin position="225"/>
        <end position="234"/>
    </location>
</feature>
<dbReference type="GeneID" id="107274259"/>
<feature type="region of interest" description="Disordered" evidence="1">
    <location>
        <begin position="404"/>
        <end position="425"/>
    </location>
</feature>
<feature type="compositionally biased region" description="Basic and acidic residues" evidence="1">
    <location>
        <begin position="297"/>
        <end position="311"/>
    </location>
</feature>
<protein>
    <submittedName>
        <fullName evidence="3">Uncharacterized protein LOC107274259 isoform X2</fullName>
    </submittedName>
</protein>
<feature type="compositionally biased region" description="Polar residues" evidence="1">
    <location>
        <begin position="243"/>
        <end position="291"/>
    </location>
</feature>
<keyword evidence="2" id="KW-1185">Reference proteome</keyword>
<feature type="compositionally biased region" description="Polar residues" evidence="1">
    <location>
        <begin position="358"/>
        <end position="368"/>
    </location>
</feature>
<evidence type="ECO:0000313" key="2">
    <source>
        <dbReference type="Proteomes" id="UP000694920"/>
    </source>
</evidence>
<feature type="region of interest" description="Disordered" evidence="1">
    <location>
        <begin position="225"/>
        <end position="376"/>
    </location>
</feature>
<dbReference type="AlphaFoldDB" id="A0AAJ7CEA1"/>
<gene>
    <name evidence="3" type="primary">LOC107274259</name>
</gene>
<evidence type="ECO:0000256" key="1">
    <source>
        <dbReference type="SAM" id="MobiDB-lite"/>
    </source>
</evidence>
<organism evidence="2 3">
    <name type="scientific">Cephus cinctus</name>
    <name type="common">Wheat stem sawfly</name>
    <dbReference type="NCBI Taxonomy" id="211228"/>
    <lineage>
        <taxon>Eukaryota</taxon>
        <taxon>Metazoa</taxon>
        <taxon>Ecdysozoa</taxon>
        <taxon>Arthropoda</taxon>
        <taxon>Hexapoda</taxon>
        <taxon>Insecta</taxon>
        <taxon>Pterygota</taxon>
        <taxon>Neoptera</taxon>
        <taxon>Endopterygota</taxon>
        <taxon>Hymenoptera</taxon>
        <taxon>Cephoidea</taxon>
        <taxon>Cephidae</taxon>
        <taxon>Cephus</taxon>
    </lineage>
</organism>
<dbReference type="RefSeq" id="XP_015608716.1">
    <property type="nucleotide sequence ID" value="XM_015753230.2"/>
</dbReference>
<reference evidence="3" key="1">
    <citation type="submission" date="2025-08" db="UniProtKB">
        <authorList>
            <consortium name="RefSeq"/>
        </authorList>
    </citation>
    <scope>IDENTIFICATION</scope>
</reference>
<accession>A0AAJ7CEA1</accession>
<evidence type="ECO:0000313" key="3">
    <source>
        <dbReference type="RefSeq" id="XP_015608716.1"/>
    </source>
</evidence>